<feature type="binding site" evidence="9">
    <location>
        <begin position="277"/>
        <end position="281"/>
    </location>
    <ligand>
        <name>NAD(+)</name>
        <dbReference type="ChEBI" id="CHEBI:57540"/>
    </ligand>
</feature>
<feature type="binding site" evidence="9">
    <location>
        <position position="335"/>
    </location>
    <ligand>
        <name>NAD(+)</name>
        <dbReference type="ChEBI" id="CHEBI:57540"/>
    </ligand>
</feature>
<dbReference type="InterPro" id="IPR035085">
    <property type="entry name" value="Urocanase_Rossmann-like"/>
</dbReference>
<dbReference type="Gene3D" id="3.40.1770.10">
    <property type="entry name" value="Urocanase superfamily"/>
    <property type="match status" value="1"/>
</dbReference>
<dbReference type="Pfam" id="PF17391">
    <property type="entry name" value="Urocanase_N"/>
    <property type="match status" value="1"/>
</dbReference>
<feature type="binding site" evidence="9">
    <location>
        <position position="144"/>
    </location>
    <ligand>
        <name>NAD(+)</name>
        <dbReference type="ChEBI" id="CHEBI:57540"/>
    </ligand>
</feature>
<sequence length="575" mass="62348">MDTRSTTPAGSLAEESPAMSEPRIVRAPRGPQLSALGWQQEAALRMLQNNLDPEVAEHPEKLVVYGGTGKAARDWRSFDAMVRTLRTLKQDETMLVQSGRPVGVMQTHEWAPRVLIANSNLVGDWANWEEFRRLEALGLTMYGQMTAGSWIYIGTQGILQGTYETFAAVAAKRFGGTLAGTITLTAGLGGMGGAQPLAVTMNDGVAVCVDVDPRAIERRIEHRYLDVRADSVEHALQLAVEARDARRPLSIGLLGNAAEVLPRMLAEGAPIDIVTDQTSAHDPLSYLPVGVDFDDMAAYAAEKPADFTTRARESMARHVEAMVGFQDAGAEVFDYGNSLRGEAKLAGYERAFDYPGFVPAYIRPLFCEGKGPFRWAALSGEASDIHKTDKAILDLFPENESLHRWITMARERVHFQGLPARICWLGYGERDRAGERFNDMVASGELAAPLAIGRDHLDTGSVASPYRETEAMRDGSDAIADWPLLNAMVNVSSGASWVSIHHGGGVGMGRSLHAGQVTVADGTPLAGEKIRRVLTNDPGMGVIRHVDAGYEEAEAVAEAKGVRVPMREQAAEETK</sequence>
<evidence type="ECO:0000256" key="4">
    <source>
        <dbReference type="ARBA" id="ARBA00022808"/>
    </source>
</evidence>
<evidence type="ECO:0000259" key="13">
    <source>
        <dbReference type="Pfam" id="PF17392"/>
    </source>
</evidence>
<reference evidence="15" key="1">
    <citation type="journal article" date="2019" name="Int. J. Syst. Evol. Microbiol.">
        <title>The Global Catalogue of Microorganisms (GCM) 10K type strain sequencing project: providing services to taxonomists for standard genome sequencing and annotation.</title>
        <authorList>
            <consortium name="The Broad Institute Genomics Platform"/>
            <consortium name="The Broad Institute Genome Sequencing Center for Infectious Disease"/>
            <person name="Wu L."/>
            <person name="Ma J."/>
        </authorList>
    </citation>
    <scope>NUCLEOTIDE SEQUENCE [LARGE SCALE GENOMIC DNA]</scope>
    <source>
        <strain evidence="15">JCM 30846</strain>
    </source>
</reference>
<comment type="caution">
    <text evidence="9">Lacks conserved residue(s) required for the propagation of feature annotation.</text>
</comment>
<keyword evidence="4 9" id="KW-0369">Histidine metabolism</keyword>
<evidence type="ECO:0000259" key="11">
    <source>
        <dbReference type="Pfam" id="PF01175"/>
    </source>
</evidence>
<feature type="binding site" evidence="9">
    <location>
        <begin position="190"/>
        <end position="192"/>
    </location>
    <ligand>
        <name>NAD(+)</name>
        <dbReference type="ChEBI" id="CHEBI:57540"/>
    </ligand>
</feature>
<dbReference type="InterPro" id="IPR023637">
    <property type="entry name" value="Urocanase-like"/>
</dbReference>
<keyword evidence="5 9" id="KW-0520">NAD</keyword>
<protein>
    <recommendedName>
        <fullName evidence="3 9">Urocanate hydratase</fullName>
        <shortName evidence="9">Urocanase</shortName>
        <ecNumber evidence="3 9">4.2.1.49</ecNumber>
    </recommendedName>
    <alternativeName>
        <fullName evidence="7 9">Imidazolonepropionate hydrolase</fullName>
    </alternativeName>
</protein>
<dbReference type="InterPro" id="IPR023636">
    <property type="entry name" value="Urocanase_CS"/>
</dbReference>
<dbReference type="PROSITE" id="PS01233">
    <property type="entry name" value="UROCANASE"/>
    <property type="match status" value="1"/>
</dbReference>
<organism evidence="14 15">
    <name type="scientific">Streptomyces tremellae</name>
    <dbReference type="NCBI Taxonomy" id="1124239"/>
    <lineage>
        <taxon>Bacteria</taxon>
        <taxon>Bacillati</taxon>
        <taxon>Actinomycetota</taxon>
        <taxon>Actinomycetes</taxon>
        <taxon>Kitasatosporales</taxon>
        <taxon>Streptomycetaceae</taxon>
        <taxon>Streptomyces</taxon>
    </lineage>
</organism>
<evidence type="ECO:0000256" key="10">
    <source>
        <dbReference type="SAM" id="MobiDB-lite"/>
    </source>
</evidence>
<evidence type="ECO:0000256" key="3">
    <source>
        <dbReference type="ARBA" id="ARBA00011992"/>
    </source>
</evidence>
<accession>A0ABP7ESA2</accession>
<dbReference type="InterPro" id="IPR038364">
    <property type="entry name" value="Urocanase_central_sf"/>
</dbReference>
<feature type="region of interest" description="Disordered" evidence="10">
    <location>
        <begin position="1"/>
        <end position="25"/>
    </location>
</feature>
<dbReference type="EC" id="4.2.1.49" evidence="3 9"/>
<keyword evidence="9" id="KW-0963">Cytoplasm</keyword>
<dbReference type="HAMAP" id="MF_00577">
    <property type="entry name" value="HutU"/>
    <property type="match status" value="1"/>
</dbReference>
<dbReference type="Proteomes" id="UP001499884">
    <property type="component" value="Unassembled WGS sequence"/>
</dbReference>
<comment type="catalytic activity">
    <reaction evidence="8 9">
        <text>4-imidazolone-5-propanoate = trans-urocanate + H2O</text>
        <dbReference type="Rhea" id="RHEA:13101"/>
        <dbReference type="ChEBI" id="CHEBI:15377"/>
        <dbReference type="ChEBI" id="CHEBI:17771"/>
        <dbReference type="ChEBI" id="CHEBI:77893"/>
        <dbReference type="EC" id="4.2.1.49"/>
    </reaction>
</comment>
<name>A0ABP7ESA2_9ACTN</name>
<comment type="similarity">
    <text evidence="2 9">Belongs to the urocanase family.</text>
</comment>
<feature type="binding site" evidence="9">
    <location>
        <begin position="256"/>
        <end position="257"/>
    </location>
    <ligand>
        <name>NAD(+)</name>
        <dbReference type="ChEBI" id="CHEBI:57540"/>
    </ligand>
</feature>
<dbReference type="InterPro" id="IPR036190">
    <property type="entry name" value="Urocanase_sf"/>
</dbReference>
<dbReference type="InterPro" id="IPR035400">
    <property type="entry name" value="Urocanase_N"/>
</dbReference>
<proteinExistence type="inferred from homology"/>
<feature type="active site" evidence="9">
    <location>
        <position position="423"/>
    </location>
</feature>
<dbReference type="SUPFAM" id="SSF111326">
    <property type="entry name" value="Urocanase"/>
    <property type="match status" value="1"/>
</dbReference>
<dbReference type="PIRSF" id="PIRSF001423">
    <property type="entry name" value="Urocanate_hydrat"/>
    <property type="match status" value="1"/>
</dbReference>
<dbReference type="PANTHER" id="PTHR12216">
    <property type="entry name" value="UROCANATE HYDRATASE"/>
    <property type="match status" value="1"/>
</dbReference>
<dbReference type="Gene3D" id="3.40.50.10730">
    <property type="entry name" value="Urocanase like domains"/>
    <property type="match status" value="1"/>
</dbReference>
<evidence type="ECO:0000313" key="15">
    <source>
        <dbReference type="Proteomes" id="UP001499884"/>
    </source>
</evidence>
<dbReference type="NCBIfam" id="TIGR01228">
    <property type="entry name" value="hutU"/>
    <property type="match status" value="1"/>
</dbReference>
<feature type="domain" description="Urocanase N-terminal" evidence="12">
    <location>
        <begin position="25"/>
        <end position="151"/>
    </location>
</feature>
<comment type="function">
    <text evidence="9">Catalyzes the conversion of urocanate to 4-imidazolone-5-propionate.</text>
</comment>
<dbReference type="PANTHER" id="PTHR12216:SF4">
    <property type="entry name" value="UROCANATE HYDRATASE"/>
    <property type="match status" value="1"/>
</dbReference>
<dbReference type="NCBIfam" id="NF003820">
    <property type="entry name" value="PRK05414.1"/>
    <property type="match status" value="1"/>
</dbReference>
<evidence type="ECO:0000256" key="6">
    <source>
        <dbReference type="ARBA" id="ARBA00023239"/>
    </source>
</evidence>
<feature type="binding site" evidence="9">
    <location>
        <begin position="66"/>
        <end position="67"/>
    </location>
    <ligand>
        <name>NAD(+)</name>
        <dbReference type="ChEBI" id="CHEBI:57540"/>
    </ligand>
</feature>
<feature type="binding site" evidence="9">
    <location>
        <begin position="286"/>
        <end position="287"/>
    </location>
    <ligand>
        <name>NAD(+)</name>
        <dbReference type="ChEBI" id="CHEBI:57540"/>
    </ligand>
</feature>
<dbReference type="EMBL" id="BAABEP010000011">
    <property type="protein sequence ID" value="GAA3723652.1"/>
    <property type="molecule type" value="Genomic_DNA"/>
</dbReference>
<dbReference type="InterPro" id="IPR035401">
    <property type="entry name" value="Urocanase_C"/>
</dbReference>
<feature type="binding site" evidence="9">
    <location>
        <position position="210"/>
    </location>
    <ligand>
        <name>NAD(+)</name>
        <dbReference type="ChEBI" id="CHEBI:57540"/>
    </ligand>
</feature>
<keyword evidence="15" id="KW-1185">Reference proteome</keyword>
<evidence type="ECO:0000259" key="12">
    <source>
        <dbReference type="Pfam" id="PF17391"/>
    </source>
</evidence>
<feature type="binding site" evidence="9">
    <location>
        <position position="505"/>
    </location>
    <ligand>
        <name>NAD(+)</name>
        <dbReference type="ChEBI" id="CHEBI:57540"/>
    </ligand>
</feature>
<feature type="domain" description="Urocanase Rossmann-like" evidence="11">
    <location>
        <begin position="154"/>
        <end position="361"/>
    </location>
</feature>
<comment type="subcellular location">
    <subcellularLocation>
        <location evidence="9">Cytoplasm</location>
    </subcellularLocation>
</comment>
<evidence type="ECO:0000256" key="2">
    <source>
        <dbReference type="ARBA" id="ARBA00007578"/>
    </source>
</evidence>
<gene>
    <name evidence="9" type="primary">hutU</name>
    <name evidence="14" type="ORF">GCM10023082_22190</name>
</gene>
<keyword evidence="6 9" id="KW-0456">Lyase</keyword>
<evidence type="ECO:0000313" key="14">
    <source>
        <dbReference type="EMBL" id="GAA3723652.1"/>
    </source>
</evidence>
<comment type="pathway">
    <text evidence="1 9">Amino-acid degradation; L-histidine degradation into L-glutamate; N-formimidoyl-L-glutamate from L-histidine: step 2/3.</text>
</comment>
<evidence type="ECO:0000256" key="8">
    <source>
        <dbReference type="ARBA" id="ARBA00047623"/>
    </source>
</evidence>
<comment type="cofactor">
    <cofactor evidence="9">
        <name>NAD(+)</name>
        <dbReference type="ChEBI" id="CHEBI:57540"/>
    </cofactor>
    <text evidence="9">Binds 1 NAD(+) per subunit.</text>
</comment>
<evidence type="ECO:0000256" key="7">
    <source>
        <dbReference type="ARBA" id="ARBA00031640"/>
    </source>
</evidence>
<evidence type="ECO:0000256" key="9">
    <source>
        <dbReference type="HAMAP-Rule" id="MF_00577"/>
    </source>
</evidence>
<evidence type="ECO:0000256" key="1">
    <source>
        <dbReference type="ARBA" id="ARBA00004794"/>
    </source>
</evidence>
<dbReference type="InterPro" id="IPR055351">
    <property type="entry name" value="Urocanase"/>
</dbReference>
<dbReference type="Pfam" id="PF01175">
    <property type="entry name" value="Urocanase"/>
    <property type="match status" value="1"/>
</dbReference>
<dbReference type="Pfam" id="PF17392">
    <property type="entry name" value="Urocanase_C"/>
    <property type="match status" value="1"/>
</dbReference>
<comment type="caution">
    <text evidence="14">The sequence shown here is derived from an EMBL/GenBank/DDBJ whole genome shotgun (WGS) entry which is preliminary data.</text>
</comment>
<feature type="domain" description="Urocanase C-terminal" evidence="13">
    <location>
        <begin position="364"/>
        <end position="558"/>
    </location>
</feature>
<evidence type="ECO:0000256" key="5">
    <source>
        <dbReference type="ARBA" id="ARBA00023027"/>
    </source>
</evidence>